<dbReference type="AlphaFoldDB" id="I0YKG7"/>
<feature type="compositionally biased region" description="Acidic residues" evidence="5">
    <location>
        <begin position="341"/>
        <end position="362"/>
    </location>
</feature>
<evidence type="ECO:0000259" key="6">
    <source>
        <dbReference type="PROSITE" id="PS50014"/>
    </source>
</evidence>
<dbReference type="PROSITE" id="PS51525">
    <property type="entry name" value="NET"/>
    <property type="match status" value="1"/>
</dbReference>
<dbReference type="EMBL" id="AGSI01000021">
    <property type="protein sequence ID" value="EIE18886.1"/>
    <property type="molecule type" value="Genomic_DNA"/>
</dbReference>
<keyword evidence="1" id="KW-0805">Transcription regulation</keyword>
<dbReference type="eggNOG" id="KOG1474">
    <property type="taxonomic scope" value="Eukaryota"/>
</dbReference>
<dbReference type="Gene3D" id="1.20.1270.220">
    <property type="match status" value="1"/>
</dbReference>
<gene>
    <name evidence="8" type="ORF">COCSUDRAFT_45033</name>
</gene>
<dbReference type="PROSITE" id="PS50014">
    <property type="entry name" value="BROMODOMAIN_2"/>
    <property type="match status" value="1"/>
</dbReference>
<evidence type="ECO:0000259" key="7">
    <source>
        <dbReference type="PROSITE" id="PS51525"/>
    </source>
</evidence>
<name>I0YKG7_COCSC</name>
<evidence type="ECO:0000256" key="3">
    <source>
        <dbReference type="ARBA" id="ARBA00023163"/>
    </source>
</evidence>
<feature type="region of interest" description="Disordered" evidence="5">
    <location>
        <begin position="215"/>
        <end position="297"/>
    </location>
</feature>
<protein>
    <recommendedName>
        <fullName evidence="10">Bromo domain-containing protein</fullName>
    </recommendedName>
</protein>
<sequence length="554" mass="61753">MFVEPVDPVKLKIVDYFQYVKNPMALNDVAGKLSHNPAKGSFRKYKDVYEFRDDMRQIWENCRLYNPIGQPVRTNGDWMSEYWEKKWAISGIEQKWEEEQLRQRHEETMLAGGPELPHHMEEMDRELRMLQQQDGEVAAPGNRPMTFEEKRRLSQGLGSLSGDKLGLVMEIIAECQRIDQEAEVEVDIDDLNQDTLWRLNALVTDMSIGRVLDTGGATMREGGDGAGGANHEGGAGPRARQEDKQQESAEAPLERSGHGMSGQGDSEAEASDSQGEVGSKQLAGSTANHGTKVQQSHAGDGMDFVSATVPRQQPQIIKNMANKKEVTLQNANAWATLTDKPDDEGGGGDGDAEGEEGEEGGDEGNNLWDQFKTLEEQQQQQEEDKKVEEERKRKEREAAEEAAAREAEERRAAAEAEAEAQRAAERELVEQERREIEEQRAKEVAQLQRFVTRAEFRLETMSIGLSGAAGSTWSILAALASEWGAVLPHNKWNVCTEQENLEKPSTFREEQELFTGTDHNALGDVFGLQLKGGDDDDEDFGDDDDDDDAEDGEV</sequence>
<dbReference type="GeneID" id="17036836"/>
<dbReference type="STRING" id="574566.I0YKG7"/>
<dbReference type="Pfam" id="PF17035">
    <property type="entry name" value="BET"/>
    <property type="match status" value="1"/>
</dbReference>
<proteinExistence type="predicted"/>
<dbReference type="SMART" id="SM00297">
    <property type="entry name" value="BROMO"/>
    <property type="match status" value="1"/>
</dbReference>
<dbReference type="Pfam" id="PF00439">
    <property type="entry name" value="Bromodomain"/>
    <property type="match status" value="1"/>
</dbReference>
<dbReference type="PANTHER" id="PTHR45926">
    <property type="entry name" value="OSJNBA0053K19.4 PROTEIN"/>
    <property type="match status" value="1"/>
</dbReference>
<evidence type="ECO:0000313" key="9">
    <source>
        <dbReference type="Proteomes" id="UP000007264"/>
    </source>
</evidence>
<feature type="compositionally biased region" description="Basic and acidic residues" evidence="5">
    <location>
        <begin position="382"/>
        <end position="426"/>
    </location>
</feature>
<feature type="region of interest" description="Disordered" evidence="5">
    <location>
        <begin position="525"/>
        <end position="554"/>
    </location>
</feature>
<feature type="compositionally biased region" description="Basic and acidic residues" evidence="5">
    <location>
        <begin position="239"/>
        <end position="257"/>
    </location>
</feature>
<dbReference type="InterPro" id="IPR001487">
    <property type="entry name" value="Bromodomain"/>
</dbReference>
<evidence type="ECO:0000256" key="2">
    <source>
        <dbReference type="ARBA" id="ARBA00023117"/>
    </source>
</evidence>
<dbReference type="Gene3D" id="1.20.920.10">
    <property type="entry name" value="Bromodomain-like"/>
    <property type="match status" value="1"/>
</dbReference>
<evidence type="ECO:0000256" key="1">
    <source>
        <dbReference type="ARBA" id="ARBA00023015"/>
    </source>
</evidence>
<dbReference type="SUPFAM" id="SSF47370">
    <property type="entry name" value="Bromodomain"/>
    <property type="match status" value="1"/>
</dbReference>
<feature type="compositionally biased region" description="Gly residues" evidence="5">
    <location>
        <begin position="224"/>
        <end position="236"/>
    </location>
</feature>
<dbReference type="InterPro" id="IPR036427">
    <property type="entry name" value="Bromodomain-like_sf"/>
</dbReference>
<dbReference type="KEGG" id="csl:COCSUDRAFT_45033"/>
<feature type="domain" description="Bromo" evidence="6">
    <location>
        <begin position="1"/>
        <end position="73"/>
    </location>
</feature>
<keyword evidence="3" id="KW-0804">Transcription</keyword>
<feature type="compositionally biased region" description="Acidic residues" evidence="5">
    <location>
        <begin position="534"/>
        <end position="554"/>
    </location>
</feature>
<evidence type="ECO:0000313" key="8">
    <source>
        <dbReference type="EMBL" id="EIE18886.1"/>
    </source>
</evidence>
<evidence type="ECO:0000256" key="4">
    <source>
        <dbReference type="PROSITE-ProRule" id="PRU00035"/>
    </source>
</evidence>
<keyword evidence="2 4" id="KW-0103">Bromodomain</keyword>
<accession>I0YKG7</accession>
<evidence type="ECO:0008006" key="10">
    <source>
        <dbReference type="Google" id="ProtNLM"/>
    </source>
</evidence>
<comment type="caution">
    <text evidence="8">The sequence shown here is derived from an EMBL/GenBank/DDBJ whole genome shotgun (WGS) entry which is preliminary data.</text>
</comment>
<feature type="region of interest" description="Disordered" evidence="5">
    <location>
        <begin position="334"/>
        <end position="426"/>
    </location>
</feature>
<dbReference type="OrthoDB" id="514405at2759"/>
<organism evidence="8 9">
    <name type="scientific">Coccomyxa subellipsoidea (strain C-169)</name>
    <name type="common">Green microalga</name>
    <dbReference type="NCBI Taxonomy" id="574566"/>
    <lineage>
        <taxon>Eukaryota</taxon>
        <taxon>Viridiplantae</taxon>
        <taxon>Chlorophyta</taxon>
        <taxon>core chlorophytes</taxon>
        <taxon>Trebouxiophyceae</taxon>
        <taxon>Trebouxiophyceae incertae sedis</taxon>
        <taxon>Coccomyxaceae</taxon>
        <taxon>Coccomyxa</taxon>
        <taxon>Coccomyxa subellipsoidea</taxon>
    </lineage>
</organism>
<dbReference type="RefSeq" id="XP_005643430.1">
    <property type="nucleotide sequence ID" value="XM_005643373.1"/>
</dbReference>
<feature type="domain" description="NET" evidence="7">
    <location>
        <begin position="135"/>
        <end position="214"/>
    </location>
</feature>
<evidence type="ECO:0000256" key="5">
    <source>
        <dbReference type="SAM" id="MobiDB-lite"/>
    </source>
</evidence>
<dbReference type="InterPro" id="IPR038336">
    <property type="entry name" value="NET_sf"/>
</dbReference>
<keyword evidence="9" id="KW-1185">Reference proteome</keyword>
<feature type="compositionally biased region" description="Polar residues" evidence="5">
    <location>
        <begin position="271"/>
        <end position="297"/>
    </location>
</feature>
<dbReference type="Proteomes" id="UP000007264">
    <property type="component" value="Unassembled WGS sequence"/>
</dbReference>
<reference evidence="8 9" key="1">
    <citation type="journal article" date="2012" name="Genome Biol.">
        <title>The genome of the polar eukaryotic microalga coccomyxa subellipsoidea reveals traits of cold adaptation.</title>
        <authorList>
            <person name="Blanc G."/>
            <person name="Agarkova I."/>
            <person name="Grimwood J."/>
            <person name="Kuo A."/>
            <person name="Brueggeman A."/>
            <person name="Dunigan D."/>
            <person name="Gurnon J."/>
            <person name="Ladunga I."/>
            <person name="Lindquist E."/>
            <person name="Lucas S."/>
            <person name="Pangilinan J."/>
            <person name="Proschold T."/>
            <person name="Salamov A."/>
            <person name="Schmutz J."/>
            <person name="Weeks D."/>
            <person name="Yamada T."/>
            <person name="Claverie J.M."/>
            <person name="Grigoriev I."/>
            <person name="Van Etten J."/>
            <person name="Lomsadze A."/>
            <person name="Borodovsky M."/>
        </authorList>
    </citation>
    <scope>NUCLEOTIDE SEQUENCE [LARGE SCALE GENOMIC DNA]</scope>
    <source>
        <strain evidence="8 9">C-169</strain>
    </source>
</reference>
<dbReference type="InterPro" id="IPR027353">
    <property type="entry name" value="NET_dom"/>
</dbReference>